<dbReference type="Gene3D" id="3.40.50.1000">
    <property type="entry name" value="HAD superfamily/HAD-like"/>
    <property type="match status" value="1"/>
</dbReference>
<evidence type="ECO:0000256" key="9">
    <source>
        <dbReference type="ARBA" id="ARBA00022842"/>
    </source>
</evidence>
<dbReference type="SFLD" id="SFLDG01136">
    <property type="entry name" value="C1.6:_Phosphoserine_Phosphatas"/>
    <property type="match status" value="1"/>
</dbReference>
<dbReference type="GO" id="GO:0019143">
    <property type="term" value="F:3-deoxy-manno-octulosonate-8-phosphatase activity"/>
    <property type="evidence" value="ECO:0007669"/>
    <property type="project" value="UniProtKB-EC"/>
</dbReference>
<keyword evidence="10" id="KW-0448">Lipopolysaccharide biosynthesis</keyword>
<reference evidence="13 14" key="1">
    <citation type="submission" date="2018-06" db="EMBL/GenBank/DDBJ databases">
        <authorList>
            <consortium name="Pathogen Informatics"/>
            <person name="Doyle S."/>
        </authorList>
    </citation>
    <scope>NUCLEOTIDE SEQUENCE [LARGE SCALE GENOMIC DNA]</scope>
    <source>
        <strain evidence="13 14">NCTC13336</strain>
    </source>
</reference>
<dbReference type="Pfam" id="PF00702">
    <property type="entry name" value="Hydrolase"/>
    <property type="match status" value="1"/>
</dbReference>
<dbReference type="GO" id="GO:0009103">
    <property type="term" value="P:lipopolysaccharide biosynthetic process"/>
    <property type="evidence" value="ECO:0007669"/>
    <property type="project" value="UniProtKB-KW"/>
</dbReference>
<comment type="subunit">
    <text evidence="4">Homotetramer.</text>
</comment>
<dbReference type="SFLD" id="SFLDS00003">
    <property type="entry name" value="Haloacid_Dehalogenase"/>
    <property type="match status" value="1"/>
</dbReference>
<dbReference type="SFLD" id="SFLDF00036">
    <property type="entry name" value="deoxy-d-mannose-octulosonate_8"/>
    <property type="match status" value="1"/>
</dbReference>
<protein>
    <recommendedName>
        <fullName evidence="6">3-deoxy-D-manno-octulosonate 8-phosphate phosphatase KdsC</fullName>
        <ecNumber evidence="5">3.1.3.45</ecNumber>
    </recommendedName>
    <alternativeName>
        <fullName evidence="11">KDO 8-P phosphatase</fullName>
    </alternativeName>
</protein>
<comment type="similarity">
    <text evidence="3">Belongs to the KdsC family.</text>
</comment>
<evidence type="ECO:0000256" key="10">
    <source>
        <dbReference type="ARBA" id="ARBA00022985"/>
    </source>
</evidence>
<evidence type="ECO:0000256" key="8">
    <source>
        <dbReference type="ARBA" id="ARBA00022801"/>
    </source>
</evidence>
<feature type="binding site" evidence="12">
    <location>
        <position position="26"/>
    </location>
    <ligand>
        <name>substrate</name>
    </ligand>
</feature>
<keyword evidence="14" id="KW-1185">Reference proteome</keyword>
<accession>A0A377R251</accession>
<dbReference type="SFLD" id="SFLDG01138">
    <property type="entry name" value="C1.6.2:_Deoxy-d-mannose-octulo"/>
    <property type="match status" value="1"/>
</dbReference>
<dbReference type="OrthoDB" id="9805604at2"/>
<dbReference type="RefSeq" id="WP_115308718.1">
    <property type="nucleotide sequence ID" value="NZ_UGJJ01000002.1"/>
</dbReference>
<evidence type="ECO:0000313" key="14">
    <source>
        <dbReference type="Proteomes" id="UP000254293"/>
    </source>
</evidence>
<dbReference type="PANTHER" id="PTHR21485">
    <property type="entry name" value="HAD SUPERFAMILY MEMBERS CMAS AND KDSC"/>
    <property type="match status" value="1"/>
</dbReference>
<dbReference type="Proteomes" id="UP000254293">
    <property type="component" value="Unassembled WGS sequence"/>
</dbReference>
<name>A0A377R251_9NEIS</name>
<proteinExistence type="inferred from homology"/>
<dbReference type="InterPro" id="IPR023214">
    <property type="entry name" value="HAD_sf"/>
</dbReference>
<evidence type="ECO:0000256" key="2">
    <source>
        <dbReference type="ARBA" id="ARBA00001946"/>
    </source>
</evidence>
<keyword evidence="7 12" id="KW-0479">Metal-binding</keyword>
<dbReference type="GO" id="GO:0046872">
    <property type="term" value="F:metal ion binding"/>
    <property type="evidence" value="ECO:0007669"/>
    <property type="project" value="UniProtKB-KW"/>
</dbReference>
<dbReference type="InterPro" id="IPR036412">
    <property type="entry name" value="HAD-like_sf"/>
</dbReference>
<comment type="catalytic activity">
    <reaction evidence="1">
        <text>3-deoxy-alpha-D-manno-2-octulosonate-8-phosphate + H2O = 3-deoxy-alpha-D-manno-oct-2-ulosonate + phosphate</text>
        <dbReference type="Rhea" id="RHEA:11500"/>
        <dbReference type="ChEBI" id="CHEBI:15377"/>
        <dbReference type="ChEBI" id="CHEBI:43474"/>
        <dbReference type="ChEBI" id="CHEBI:85985"/>
        <dbReference type="ChEBI" id="CHEBI:85986"/>
        <dbReference type="EC" id="3.1.3.45"/>
    </reaction>
</comment>
<evidence type="ECO:0000313" key="13">
    <source>
        <dbReference type="EMBL" id="STR02837.1"/>
    </source>
</evidence>
<feature type="binding site" evidence="12">
    <location>
        <position position="117"/>
    </location>
    <ligand>
        <name>Mg(2+)</name>
        <dbReference type="ChEBI" id="CHEBI:18420"/>
    </ligand>
</feature>
<keyword evidence="8 13" id="KW-0378">Hydrolase</keyword>
<dbReference type="GO" id="GO:0008781">
    <property type="term" value="F:N-acylneuraminate cytidylyltransferase activity"/>
    <property type="evidence" value="ECO:0007669"/>
    <property type="project" value="TreeGrafter"/>
</dbReference>
<evidence type="ECO:0000256" key="4">
    <source>
        <dbReference type="ARBA" id="ARBA00011881"/>
    </source>
</evidence>
<dbReference type="CDD" id="cd01630">
    <property type="entry name" value="HAD_KDO-like"/>
    <property type="match status" value="1"/>
</dbReference>
<evidence type="ECO:0000256" key="7">
    <source>
        <dbReference type="ARBA" id="ARBA00022723"/>
    </source>
</evidence>
<feature type="binding site" evidence="12">
    <location>
        <position position="24"/>
    </location>
    <ligand>
        <name>Mg(2+)</name>
        <dbReference type="ChEBI" id="CHEBI:18420"/>
    </ligand>
</feature>
<keyword evidence="9 12" id="KW-0460">Magnesium</keyword>
<organism evidence="13 14">
    <name type="scientific">Kingella potus</name>
    <dbReference type="NCBI Taxonomy" id="265175"/>
    <lineage>
        <taxon>Bacteria</taxon>
        <taxon>Pseudomonadati</taxon>
        <taxon>Pseudomonadota</taxon>
        <taxon>Betaproteobacteria</taxon>
        <taxon>Neisseriales</taxon>
        <taxon>Neisseriaceae</taxon>
        <taxon>Kingella</taxon>
    </lineage>
</organism>
<gene>
    <name evidence="13" type="primary">kdsC</name>
    <name evidence="13" type="ORF">NCTC13336_01724</name>
</gene>
<evidence type="ECO:0000256" key="11">
    <source>
        <dbReference type="ARBA" id="ARBA00031051"/>
    </source>
</evidence>
<dbReference type="PIRSF" id="PIRSF006118">
    <property type="entry name" value="KDO8-P_Ptase"/>
    <property type="match status" value="1"/>
</dbReference>
<sequence>MRKRSLIPEELQARAAKVKLLIMDVDGVLTDGRIFIRDNGEEIKSFHTLDGHGLKMLHASGVRTAIITGRDAPSVAVRVQQLGISYYFKGISDKLAAYGELLSQAGVAEEECAYIGDDVVDLPVMLRCGLSAAVPEAHWLVRKHAGYITQSGAGCGAVRELCELIMQAHGTLAATLESYVK</sequence>
<dbReference type="EC" id="3.1.3.45" evidence="5"/>
<evidence type="ECO:0000256" key="1">
    <source>
        <dbReference type="ARBA" id="ARBA00000898"/>
    </source>
</evidence>
<dbReference type="InterPro" id="IPR050793">
    <property type="entry name" value="CMP-NeuNAc_synthase"/>
</dbReference>
<evidence type="ECO:0000256" key="12">
    <source>
        <dbReference type="PIRSR" id="PIRSR006118-2"/>
    </source>
</evidence>
<dbReference type="EMBL" id="UGJJ01000002">
    <property type="protein sequence ID" value="STR02837.1"/>
    <property type="molecule type" value="Genomic_DNA"/>
</dbReference>
<dbReference type="AlphaFoldDB" id="A0A377R251"/>
<evidence type="ECO:0000256" key="6">
    <source>
        <dbReference type="ARBA" id="ARBA00020092"/>
    </source>
</evidence>
<dbReference type="NCBIfam" id="TIGR01670">
    <property type="entry name" value="KdsC-phosphatas"/>
    <property type="match status" value="1"/>
</dbReference>
<dbReference type="InterPro" id="IPR010023">
    <property type="entry name" value="KdsC_fam"/>
</dbReference>
<evidence type="ECO:0000256" key="3">
    <source>
        <dbReference type="ARBA" id="ARBA00005893"/>
    </source>
</evidence>
<dbReference type="SUPFAM" id="SSF56784">
    <property type="entry name" value="HAD-like"/>
    <property type="match status" value="1"/>
</dbReference>
<dbReference type="FunFam" id="3.40.50.1000:FF:000029">
    <property type="entry name" value="3-deoxy-D-manno-octulosonate 8-phosphate phosphatase KdsC"/>
    <property type="match status" value="1"/>
</dbReference>
<comment type="cofactor">
    <cofactor evidence="2 12">
        <name>Mg(2+)</name>
        <dbReference type="ChEBI" id="CHEBI:18420"/>
    </cofactor>
</comment>
<dbReference type="PANTHER" id="PTHR21485:SF6">
    <property type="entry name" value="N-ACYLNEURAMINATE CYTIDYLYLTRANSFERASE-RELATED"/>
    <property type="match status" value="1"/>
</dbReference>
<evidence type="ECO:0000256" key="5">
    <source>
        <dbReference type="ARBA" id="ARBA00013066"/>
    </source>
</evidence>